<evidence type="ECO:0000313" key="1">
    <source>
        <dbReference type="EMBL" id="VFJ71121.1"/>
    </source>
</evidence>
<reference evidence="3" key="1">
    <citation type="submission" date="2019-02" db="EMBL/GenBank/DDBJ databases">
        <authorList>
            <person name="Gruber-Vodicka R. H."/>
            <person name="Seah K. B. B."/>
        </authorList>
    </citation>
    <scope>NUCLEOTIDE SEQUENCE</scope>
    <source>
        <strain evidence="2">BECK_BZ163</strain>
        <strain evidence="3">BECK_BZ164</strain>
        <strain evidence="1">BECK_BZ165</strain>
    </source>
</reference>
<dbReference type="AlphaFoldDB" id="A0A450WP80"/>
<dbReference type="EMBL" id="CAADFL010000577">
    <property type="protein sequence ID" value="VFK18846.1"/>
    <property type="molecule type" value="Genomic_DNA"/>
</dbReference>
<evidence type="ECO:0000313" key="3">
    <source>
        <dbReference type="EMBL" id="VFK18846.1"/>
    </source>
</evidence>
<accession>A0A450WP80</accession>
<proteinExistence type="predicted"/>
<evidence type="ECO:0000313" key="2">
    <source>
        <dbReference type="EMBL" id="VFJ71404.1"/>
    </source>
</evidence>
<gene>
    <name evidence="2" type="ORF">BECKFM1743A_GA0114220_105882</name>
    <name evidence="3" type="ORF">BECKFM1743B_GA0114221_105772</name>
    <name evidence="1" type="ORF">BECKFM1743C_GA0114222_105862</name>
</gene>
<dbReference type="EMBL" id="CAADFA010000586">
    <property type="protein sequence ID" value="VFJ71121.1"/>
    <property type="molecule type" value="Genomic_DNA"/>
</dbReference>
<protein>
    <submittedName>
        <fullName evidence="3">Uncharacterized protein</fullName>
    </submittedName>
</protein>
<dbReference type="EMBL" id="CAADEZ010000588">
    <property type="protein sequence ID" value="VFJ71404.1"/>
    <property type="molecule type" value="Genomic_DNA"/>
</dbReference>
<sequence>MSYSDFDLKKVKQQLGLTLLEKERVFASIDSAGVDPYFAQTLQENVPLARAINTEKARSELIISNVLVEVRKILKHKISLFSGVEFNVDKEKGLNGFCDFLISASREQLIINSPIVTVVEAKNENIIGALGRCIAEMYAAQLFNREENNDFVSKIYGVVTTGTAWKFLVMEYSTVTIDLDEYFIEDPGKIIGIFLGMVAQNT</sequence>
<name>A0A450WP80_9GAMM</name>
<organism evidence="3">
    <name type="scientific">Candidatus Kentrum sp. FM</name>
    <dbReference type="NCBI Taxonomy" id="2126340"/>
    <lineage>
        <taxon>Bacteria</taxon>
        <taxon>Pseudomonadati</taxon>
        <taxon>Pseudomonadota</taxon>
        <taxon>Gammaproteobacteria</taxon>
        <taxon>Candidatus Kentrum</taxon>
    </lineage>
</organism>